<feature type="domain" description="G-protein coupled receptors family 1 profile" evidence="6">
    <location>
        <begin position="35"/>
        <end position="289"/>
    </location>
</feature>
<name>A0A814VKV0_9BILA</name>
<dbReference type="Pfam" id="PF00001">
    <property type="entry name" value="7tm_1"/>
    <property type="match status" value="1"/>
</dbReference>
<dbReference type="InterPro" id="IPR000276">
    <property type="entry name" value="GPCR_Rhodpsn"/>
</dbReference>
<evidence type="ECO:0000313" key="8">
    <source>
        <dbReference type="Proteomes" id="UP000663860"/>
    </source>
</evidence>
<feature type="transmembrane region" description="Helical" evidence="5">
    <location>
        <begin position="57"/>
        <end position="80"/>
    </location>
</feature>
<dbReference type="GO" id="GO:0016020">
    <property type="term" value="C:membrane"/>
    <property type="evidence" value="ECO:0007669"/>
    <property type="project" value="UniProtKB-SubCell"/>
</dbReference>
<dbReference type="SUPFAM" id="SSF81321">
    <property type="entry name" value="Family A G protein-coupled receptor-like"/>
    <property type="match status" value="1"/>
</dbReference>
<dbReference type="AlphaFoldDB" id="A0A814VKV0"/>
<evidence type="ECO:0000256" key="3">
    <source>
        <dbReference type="ARBA" id="ARBA00022989"/>
    </source>
</evidence>
<evidence type="ECO:0000256" key="1">
    <source>
        <dbReference type="ARBA" id="ARBA00004370"/>
    </source>
</evidence>
<keyword evidence="2 5" id="KW-0812">Transmembrane</keyword>
<feature type="transmembrane region" description="Helical" evidence="5">
    <location>
        <begin position="22"/>
        <end position="45"/>
    </location>
</feature>
<organism evidence="7 8">
    <name type="scientific">Adineta steineri</name>
    <dbReference type="NCBI Taxonomy" id="433720"/>
    <lineage>
        <taxon>Eukaryota</taxon>
        <taxon>Metazoa</taxon>
        <taxon>Spiralia</taxon>
        <taxon>Gnathifera</taxon>
        <taxon>Rotifera</taxon>
        <taxon>Eurotatoria</taxon>
        <taxon>Bdelloidea</taxon>
        <taxon>Adinetida</taxon>
        <taxon>Adinetidae</taxon>
        <taxon>Adineta</taxon>
    </lineage>
</organism>
<evidence type="ECO:0000256" key="4">
    <source>
        <dbReference type="ARBA" id="ARBA00023136"/>
    </source>
</evidence>
<dbReference type="EMBL" id="CAJNOE010000394">
    <property type="protein sequence ID" value="CAF1192262.1"/>
    <property type="molecule type" value="Genomic_DNA"/>
</dbReference>
<dbReference type="Proteomes" id="UP000663860">
    <property type="component" value="Unassembled WGS sequence"/>
</dbReference>
<protein>
    <recommendedName>
        <fullName evidence="6">G-protein coupled receptors family 1 profile domain-containing protein</fullName>
    </recommendedName>
</protein>
<evidence type="ECO:0000313" key="7">
    <source>
        <dbReference type="EMBL" id="CAF1192262.1"/>
    </source>
</evidence>
<keyword evidence="4 5" id="KW-0472">Membrane</keyword>
<gene>
    <name evidence="7" type="ORF">IZO911_LOCUS28112</name>
</gene>
<keyword evidence="3 5" id="KW-1133">Transmembrane helix</keyword>
<feature type="transmembrane region" description="Helical" evidence="5">
    <location>
        <begin position="95"/>
        <end position="116"/>
    </location>
</feature>
<reference evidence="7" key="1">
    <citation type="submission" date="2021-02" db="EMBL/GenBank/DDBJ databases">
        <authorList>
            <person name="Nowell W R."/>
        </authorList>
    </citation>
    <scope>NUCLEOTIDE SEQUENCE</scope>
</reference>
<dbReference type="Gene3D" id="1.20.1070.10">
    <property type="entry name" value="Rhodopsin 7-helix transmembrane proteins"/>
    <property type="match status" value="1"/>
</dbReference>
<feature type="transmembrane region" description="Helical" evidence="5">
    <location>
        <begin position="235"/>
        <end position="257"/>
    </location>
</feature>
<feature type="transmembrane region" description="Helical" evidence="5">
    <location>
        <begin position="136"/>
        <end position="160"/>
    </location>
</feature>
<proteinExistence type="predicted"/>
<feature type="transmembrane region" description="Helical" evidence="5">
    <location>
        <begin position="192"/>
        <end position="215"/>
    </location>
</feature>
<evidence type="ECO:0000256" key="5">
    <source>
        <dbReference type="SAM" id="Phobius"/>
    </source>
</evidence>
<dbReference type="InterPro" id="IPR017452">
    <property type="entry name" value="GPCR_Rhodpsn_7TM"/>
</dbReference>
<evidence type="ECO:0000256" key="2">
    <source>
        <dbReference type="ARBA" id="ARBA00022692"/>
    </source>
</evidence>
<comment type="subcellular location">
    <subcellularLocation>
        <location evidence="1">Membrane</location>
    </subcellularLocation>
</comment>
<comment type="caution">
    <text evidence="7">The sequence shown here is derived from an EMBL/GenBank/DDBJ whole genome shotgun (WGS) entry which is preliminary data.</text>
</comment>
<sequence>MVEIDNLDVVVNGSASIHHVKFILTLSLQIPALILSFLIFLFFITNQVHLRKLQNQALLVLFIVNFIQLSSNISLLVHFLRLNRISPATGTYCKFWMFLESTLDASNAFLAAVISIQRHTLVFQPNILRIRLKRYIFYYSPLCFAFCYPAIFYLGAVVFYHCDDSQWNFELNMCGDTICYFSNNQILATYDWIVNTALPIIIIIFANATLVIRVIEQKHRRQQTISWSKQRRMTLQLLSISSLYLVTWIPSIVSGLMQQVNATTSLYDIQENYISDLTYLICLLLPWMCIGLVPDFNKWMLKHFRRLKRPPNTIGAIS</sequence>
<feature type="transmembrane region" description="Helical" evidence="5">
    <location>
        <begin position="277"/>
        <end position="296"/>
    </location>
</feature>
<dbReference type="GO" id="GO:0004930">
    <property type="term" value="F:G protein-coupled receptor activity"/>
    <property type="evidence" value="ECO:0007669"/>
    <property type="project" value="InterPro"/>
</dbReference>
<dbReference type="PROSITE" id="PS50262">
    <property type="entry name" value="G_PROTEIN_RECEP_F1_2"/>
    <property type="match status" value="1"/>
</dbReference>
<evidence type="ECO:0000259" key="6">
    <source>
        <dbReference type="PROSITE" id="PS50262"/>
    </source>
</evidence>
<accession>A0A814VKV0</accession>